<dbReference type="Pfam" id="PF14659">
    <property type="entry name" value="Phage_int_SAM_3"/>
    <property type="match status" value="1"/>
</dbReference>
<evidence type="ECO:0000256" key="3">
    <source>
        <dbReference type="ARBA" id="ARBA00023125"/>
    </source>
</evidence>
<evidence type="ECO:0000313" key="9">
    <source>
        <dbReference type="Proteomes" id="UP001500218"/>
    </source>
</evidence>
<dbReference type="SUPFAM" id="SSF56349">
    <property type="entry name" value="DNA breaking-rejoining enzymes"/>
    <property type="match status" value="1"/>
</dbReference>
<evidence type="ECO:0000259" key="7">
    <source>
        <dbReference type="PROSITE" id="PS51900"/>
    </source>
</evidence>
<feature type="domain" description="Core-binding (CB)" evidence="7">
    <location>
        <begin position="58"/>
        <end position="137"/>
    </location>
</feature>
<dbReference type="PANTHER" id="PTHR30629:SF2">
    <property type="entry name" value="PROPHAGE INTEGRASE INTS-RELATED"/>
    <property type="match status" value="1"/>
</dbReference>
<evidence type="ECO:0000256" key="2">
    <source>
        <dbReference type="ARBA" id="ARBA00022908"/>
    </source>
</evidence>
<organism evidence="8 9">
    <name type="scientific">Luedemannella flava</name>
    <dbReference type="NCBI Taxonomy" id="349316"/>
    <lineage>
        <taxon>Bacteria</taxon>
        <taxon>Bacillati</taxon>
        <taxon>Actinomycetota</taxon>
        <taxon>Actinomycetes</taxon>
        <taxon>Micromonosporales</taxon>
        <taxon>Micromonosporaceae</taxon>
        <taxon>Luedemannella</taxon>
    </lineage>
</organism>
<sequence length="376" mass="42467">MAWVEKRGDQWRVRFRSDDGSVATDSSHPTKTAANARARAIETDQRRDVFISPEHGKITLAEWVDQWLDAHDVGAATFERYRSHLDNHILPRFGTSALNTITRMAVKRWVKDLNQRRADSTVASILSLLSMIMGEAVEERRIPMNPCRRLRHASAARPERPWASAAQVNEIAARVSAANRALIITAAYTGMRWGELTGLRRPNCKLDDGRIFIDPDDGALHEVGGHLELGPPKTPAAVRDILLPPFLIELLHAHLKTHDHEHVFIGRDGGLHRRSSFHRRHWRPATDGDPHKGAPAIIRGLHFHDLRHSHKTWLIEDDVPEIAQAKRLGHRLPGIRGIYSHVSPAVEKRLVDGLQRRWEHNAPPHPAARPTDNVSD</sequence>
<dbReference type="RefSeq" id="WP_344132929.1">
    <property type="nucleotide sequence ID" value="NZ_BAAALT010000105.1"/>
</dbReference>
<dbReference type="CDD" id="cd01189">
    <property type="entry name" value="INT_ICEBs1_C_like"/>
    <property type="match status" value="1"/>
</dbReference>
<dbReference type="InterPro" id="IPR044068">
    <property type="entry name" value="CB"/>
</dbReference>
<dbReference type="InterPro" id="IPR004107">
    <property type="entry name" value="Integrase_SAM-like_N"/>
</dbReference>
<keyword evidence="3 5" id="KW-0238">DNA-binding</keyword>
<dbReference type="PROSITE" id="PS51900">
    <property type="entry name" value="CB"/>
    <property type="match status" value="1"/>
</dbReference>
<dbReference type="InterPro" id="IPR010998">
    <property type="entry name" value="Integrase_recombinase_N"/>
</dbReference>
<feature type="domain" description="Tyr recombinase" evidence="6">
    <location>
        <begin position="158"/>
        <end position="352"/>
    </location>
</feature>
<dbReference type="InterPro" id="IPR013762">
    <property type="entry name" value="Integrase-like_cat_sf"/>
</dbReference>
<proteinExistence type="inferred from homology"/>
<evidence type="ECO:0000259" key="6">
    <source>
        <dbReference type="PROSITE" id="PS51898"/>
    </source>
</evidence>
<dbReference type="Proteomes" id="UP001500218">
    <property type="component" value="Unassembled WGS sequence"/>
</dbReference>
<protein>
    <submittedName>
        <fullName evidence="8">Tyrosine-type recombinase/integrase</fullName>
    </submittedName>
</protein>
<reference evidence="9" key="1">
    <citation type="journal article" date="2019" name="Int. J. Syst. Evol. Microbiol.">
        <title>The Global Catalogue of Microorganisms (GCM) 10K type strain sequencing project: providing services to taxonomists for standard genome sequencing and annotation.</title>
        <authorList>
            <consortium name="The Broad Institute Genomics Platform"/>
            <consortium name="The Broad Institute Genome Sequencing Center for Infectious Disease"/>
            <person name="Wu L."/>
            <person name="Ma J."/>
        </authorList>
    </citation>
    <scope>NUCLEOTIDE SEQUENCE [LARGE SCALE GENOMIC DNA]</scope>
    <source>
        <strain evidence="9">JCM 13250</strain>
    </source>
</reference>
<comment type="similarity">
    <text evidence="1">Belongs to the 'phage' integrase family.</text>
</comment>
<dbReference type="Pfam" id="PF00589">
    <property type="entry name" value="Phage_integrase"/>
    <property type="match status" value="1"/>
</dbReference>
<gene>
    <name evidence="8" type="ORF">GCM10009682_35500</name>
</gene>
<dbReference type="InterPro" id="IPR002104">
    <property type="entry name" value="Integrase_catalytic"/>
</dbReference>
<comment type="caution">
    <text evidence="8">The sequence shown here is derived from an EMBL/GenBank/DDBJ whole genome shotgun (WGS) entry which is preliminary data.</text>
</comment>
<dbReference type="InterPro" id="IPR050808">
    <property type="entry name" value="Phage_Integrase"/>
</dbReference>
<keyword evidence="2" id="KW-0229">DNA integration</keyword>
<dbReference type="EMBL" id="BAAALT010000105">
    <property type="protein sequence ID" value="GAA1810812.1"/>
    <property type="molecule type" value="Genomic_DNA"/>
</dbReference>
<dbReference type="PANTHER" id="PTHR30629">
    <property type="entry name" value="PROPHAGE INTEGRASE"/>
    <property type="match status" value="1"/>
</dbReference>
<accession>A0ABP4YEF5</accession>
<dbReference type="Gene3D" id="1.10.150.130">
    <property type="match status" value="1"/>
</dbReference>
<name>A0ABP4YEF5_9ACTN</name>
<dbReference type="InterPro" id="IPR011010">
    <property type="entry name" value="DNA_brk_join_enz"/>
</dbReference>
<dbReference type="Gene3D" id="1.10.443.10">
    <property type="entry name" value="Intergrase catalytic core"/>
    <property type="match status" value="1"/>
</dbReference>
<evidence type="ECO:0000256" key="5">
    <source>
        <dbReference type="PROSITE-ProRule" id="PRU01248"/>
    </source>
</evidence>
<evidence type="ECO:0000256" key="4">
    <source>
        <dbReference type="ARBA" id="ARBA00023172"/>
    </source>
</evidence>
<evidence type="ECO:0000256" key="1">
    <source>
        <dbReference type="ARBA" id="ARBA00008857"/>
    </source>
</evidence>
<keyword evidence="4" id="KW-0233">DNA recombination</keyword>
<keyword evidence="9" id="KW-1185">Reference proteome</keyword>
<evidence type="ECO:0000313" key="8">
    <source>
        <dbReference type="EMBL" id="GAA1810812.1"/>
    </source>
</evidence>
<dbReference type="PROSITE" id="PS51898">
    <property type="entry name" value="TYR_RECOMBINASE"/>
    <property type="match status" value="1"/>
</dbReference>